<organism evidence="1 2">
    <name type="scientific">Aphanizomenon flos-aquae WA102</name>
    <dbReference type="NCBI Taxonomy" id="1710896"/>
    <lineage>
        <taxon>Bacteria</taxon>
        <taxon>Bacillati</taxon>
        <taxon>Cyanobacteriota</taxon>
        <taxon>Cyanophyceae</taxon>
        <taxon>Nostocales</taxon>
        <taxon>Aphanizomenonaceae</taxon>
        <taxon>Aphanizomenon</taxon>
    </lineage>
</organism>
<sequence length="154" mass="16885">MGVLIGATEANSTWGRCRSPILKPYQFILGAHNLTDIYGWVSQANTFFRVDSWPYFQTWLDSDGNVNVEVVGPQAFPSSPFPPSIGFKVSSVNYDPSSTYAPNLLDDVEVQAYWVGRDVVIDATTYTMAYSALDGVTGSFQSITSSTDVVSFDL</sequence>
<gene>
    <name evidence="1" type="ORF">AN484_22070</name>
</gene>
<proteinExistence type="predicted"/>
<protein>
    <submittedName>
        <fullName evidence="1">Uncharacterized protein</fullName>
    </submittedName>
</protein>
<evidence type="ECO:0000313" key="1">
    <source>
        <dbReference type="EMBL" id="OBQ40854.1"/>
    </source>
</evidence>
<dbReference type="Proteomes" id="UP000092093">
    <property type="component" value="Unassembled WGS sequence"/>
</dbReference>
<accession>A0A1B7WUT9</accession>
<comment type="caution">
    <text evidence="1">The sequence shown here is derived from an EMBL/GenBank/DDBJ whole genome shotgun (WGS) entry which is preliminary data.</text>
</comment>
<dbReference type="AlphaFoldDB" id="A0A1B7WUT9"/>
<dbReference type="EMBL" id="LJOW01000167">
    <property type="protein sequence ID" value="OBQ40854.1"/>
    <property type="molecule type" value="Genomic_DNA"/>
</dbReference>
<name>A0A1B7WUT9_APHFL</name>
<evidence type="ECO:0000313" key="2">
    <source>
        <dbReference type="Proteomes" id="UP000092093"/>
    </source>
</evidence>
<reference evidence="1 2" key="1">
    <citation type="submission" date="2015-09" db="EMBL/GenBank/DDBJ databases">
        <title>Aphanizomenon flos-aquae WA102.</title>
        <authorList>
            <person name="Driscoll C."/>
        </authorList>
    </citation>
    <scope>NUCLEOTIDE SEQUENCE [LARGE SCALE GENOMIC DNA]</scope>
    <source>
        <strain evidence="1">WA102</strain>
    </source>
</reference>